<dbReference type="InterPro" id="IPR042193">
    <property type="entry name" value="FHIPEP_3"/>
</dbReference>
<dbReference type="PANTHER" id="PTHR30161">
    <property type="entry name" value="FLAGELLAR EXPORT PROTEIN, MEMBRANE FLHA SUBUNIT-RELATED"/>
    <property type="match status" value="1"/>
</dbReference>
<feature type="transmembrane region" description="Helical" evidence="7">
    <location>
        <begin position="122"/>
        <end position="140"/>
    </location>
</feature>
<dbReference type="STRING" id="29489.VL01_09945"/>
<dbReference type="RefSeq" id="WP_061475572.1">
    <property type="nucleotide sequence ID" value="NZ_JMGO02000002.1"/>
</dbReference>
<evidence type="ECO:0000256" key="7">
    <source>
        <dbReference type="RuleBase" id="RU364093"/>
    </source>
</evidence>
<sequence length="700" mass="75223">MEFKASLGRLKEYRGLLGKGFGTPLLVLASLGMVVLPIPPLMLDILFSFNIALSIVVLLVAVYTRRPLEFAAFPTVLLVATLLRLALNVASTRVVLLEGHNGSAAAGHVIEAFGNVVIGGNYAVGIIVFLILMIINFVVVTKGAGRISEVSARFTLDAMPGKQMAIDADLNAGLINQEEAKKRRQEVTQEADFYGSMDGASKFVKGDAIAGIMILFINILGGFIIGMAQHNLTFGESAEIYTLLAIGDGLVAQIPSLLLSIAAAIIVTRQNTDQDMGTAVLGQLFDNPKALIISAAILLMMGLVPGMPHFAFLSLGGLAALGAWLLLRREKLAAAKAAKGELMPASAEQPHEQKELSWDDVMPVDIIGLEVGYQLIPLVDRNQGGELLNRIKGVRKKLSQELGFLVPAVHIRDNLDLAPNQYRITLMGVSTGEANVYYDKEMAINPGQVFGQVQGIATRDPAFGLEAVWVAKEQVSHAQTLGYTVVDTATVVATHLSQILANHAALLLGHDEVQQLLDMIGKHQSKLVEGLVPEVISMGNLVKVLQNLLNEGVPIRDMRTILQTLVEYAPRSPDPEVLTAACRIALRRLIVQEIAGPDPELPVITLAPELERILHQSLQAGGGDGAGIEPGLAERMQRSLVEATQRQELEGQPAVLLTSGILRNTLAKFVKNAIPGLRVLSYQEVPDDKQIRIVSAVGQN</sequence>
<feature type="transmembrane region" description="Helical" evidence="7">
    <location>
        <begin position="288"/>
        <end position="304"/>
    </location>
</feature>
<dbReference type="InterPro" id="IPR001712">
    <property type="entry name" value="T3SS_FHIPEP"/>
</dbReference>
<dbReference type="PROSITE" id="PS00994">
    <property type="entry name" value="FHIPEP"/>
    <property type="match status" value="1"/>
</dbReference>
<keyword evidence="7" id="KW-0653">Protein transport</keyword>
<dbReference type="NCBIfam" id="TIGR01398">
    <property type="entry name" value="FlhA"/>
    <property type="match status" value="1"/>
</dbReference>
<dbReference type="Proteomes" id="UP000078435">
    <property type="component" value="Unassembled WGS sequence"/>
</dbReference>
<name>A0A175VMJ6_AEREN</name>
<dbReference type="PIRSF" id="PIRSF005419">
    <property type="entry name" value="FlhA"/>
    <property type="match status" value="1"/>
</dbReference>
<dbReference type="InterPro" id="IPR042194">
    <property type="entry name" value="FHIPEP_1"/>
</dbReference>
<feature type="transmembrane region" description="Helical" evidence="7">
    <location>
        <begin position="240"/>
        <end position="267"/>
    </location>
</feature>
<feature type="transmembrane region" description="Helical" evidence="7">
    <location>
        <begin position="70"/>
        <end position="87"/>
    </location>
</feature>
<comment type="subcellular location">
    <subcellularLocation>
        <location evidence="1 7">Cell membrane</location>
        <topology evidence="1 7">Multi-pass membrane protein</topology>
    </subcellularLocation>
</comment>
<organism evidence="8 9">
    <name type="scientific">Aeromonas enteropelogenes</name>
    <name type="common">Aeromonas trota</name>
    <dbReference type="NCBI Taxonomy" id="29489"/>
    <lineage>
        <taxon>Bacteria</taxon>
        <taxon>Pseudomonadati</taxon>
        <taxon>Pseudomonadota</taxon>
        <taxon>Gammaproteobacteria</taxon>
        <taxon>Aeromonadales</taxon>
        <taxon>Aeromonadaceae</taxon>
        <taxon>Aeromonas</taxon>
    </lineage>
</organism>
<evidence type="ECO:0000256" key="5">
    <source>
        <dbReference type="ARBA" id="ARBA00022989"/>
    </source>
</evidence>
<keyword evidence="8" id="KW-0969">Cilium</keyword>
<comment type="similarity">
    <text evidence="2 7">Belongs to the FHIPEP (flagella/HR/invasion proteins export pore) family.</text>
</comment>
<keyword evidence="5 7" id="KW-1133">Transmembrane helix</keyword>
<evidence type="ECO:0000313" key="8">
    <source>
        <dbReference type="EMBL" id="KXU81679.1"/>
    </source>
</evidence>
<accession>A0A175VMJ6</accession>
<reference evidence="8 9" key="1">
    <citation type="submission" date="2016-02" db="EMBL/GenBank/DDBJ databases">
        <title>Draft genome sequence of Aeromonas trota strain 1999lcr isolated from cerebrospinal fluid (CSF).</title>
        <authorList>
            <person name="Dallagassa C.B."/>
            <person name="Prediger K.C."/>
            <person name="Weiss V.A."/>
            <person name="Assis F.E."/>
            <person name="Baura V."/>
            <person name="Cruz L.M."/>
            <person name="Souza E.M."/>
            <person name="Pedrosa F.O."/>
            <person name="Fadel-Picheth C.M."/>
        </authorList>
    </citation>
    <scope>NUCLEOTIDE SEQUENCE [LARGE SCALE GENOMIC DNA]</scope>
    <source>
        <strain evidence="8 9">1999lcr</strain>
    </source>
</reference>
<dbReference type="GO" id="GO:0009306">
    <property type="term" value="P:protein secretion"/>
    <property type="evidence" value="ECO:0007669"/>
    <property type="project" value="InterPro"/>
</dbReference>
<protein>
    <recommendedName>
        <fullName evidence="7">Flagellar biosynthesis protein FlhA</fullName>
    </recommendedName>
</protein>
<dbReference type="GO" id="GO:0005886">
    <property type="term" value="C:plasma membrane"/>
    <property type="evidence" value="ECO:0007669"/>
    <property type="project" value="UniProtKB-SubCell"/>
</dbReference>
<evidence type="ECO:0000256" key="1">
    <source>
        <dbReference type="ARBA" id="ARBA00004651"/>
    </source>
</evidence>
<comment type="caution">
    <text evidence="8">The sequence shown here is derived from an EMBL/GenBank/DDBJ whole genome shotgun (WGS) entry which is preliminary data.</text>
</comment>
<dbReference type="PANTHER" id="PTHR30161:SF1">
    <property type="entry name" value="FLAGELLAR BIOSYNTHESIS PROTEIN FLHA-RELATED"/>
    <property type="match status" value="1"/>
</dbReference>
<dbReference type="InterPro" id="IPR042196">
    <property type="entry name" value="FHIPEP_4"/>
</dbReference>
<evidence type="ECO:0000256" key="2">
    <source>
        <dbReference type="ARBA" id="ARBA00008835"/>
    </source>
</evidence>
<dbReference type="InterPro" id="IPR025505">
    <property type="entry name" value="FHIPEP_CS"/>
</dbReference>
<keyword evidence="7" id="KW-0813">Transport</keyword>
<feature type="transmembrane region" description="Helical" evidence="7">
    <location>
        <begin position="208"/>
        <end position="228"/>
    </location>
</feature>
<gene>
    <name evidence="7" type="primary">flhA</name>
    <name evidence="8" type="ORF">LCR_08240</name>
</gene>
<feature type="transmembrane region" description="Helical" evidence="7">
    <location>
        <begin position="21"/>
        <end position="39"/>
    </location>
</feature>
<proteinExistence type="inferred from homology"/>
<evidence type="ECO:0000256" key="4">
    <source>
        <dbReference type="ARBA" id="ARBA00022692"/>
    </source>
</evidence>
<keyword evidence="8" id="KW-0966">Cell projection</keyword>
<evidence type="ECO:0000256" key="3">
    <source>
        <dbReference type="ARBA" id="ARBA00022475"/>
    </source>
</evidence>
<dbReference type="Gene3D" id="1.10.8.540">
    <property type="entry name" value="FHIPEP family, domain 3"/>
    <property type="match status" value="1"/>
</dbReference>
<comment type="function">
    <text evidence="7">Required for formation of the rod structure of the flagellar apparatus. Together with FliI and FliH, may constitute the export apparatus of flagellin.</text>
</comment>
<keyword evidence="4 7" id="KW-0812">Transmembrane</keyword>
<dbReference type="AlphaFoldDB" id="A0A175VMJ6"/>
<keyword evidence="8" id="KW-0282">Flagellum</keyword>
<keyword evidence="7" id="KW-1005">Bacterial flagellum biogenesis</keyword>
<keyword evidence="3 7" id="KW-1003">Cell membrane</keyword>
<evidence type="ECO:0000313" key="9">
    <source>
        <dbReference type="Proteomes" id="UP000078435"/>
    </source>
</evidence>
<dbReference type="OrthoDB" id="9759185at2"/>
<dbReference type="InterPro" id="IPR006301">
    <property type="entry name" value="FlhA"/>
</dbReference>
<dbReference type="EMBL" id="JMGO02000002">
    <property type="protein sequence ID" value="KXU81679.1"/>
    <property type="molecule type" value="Genomic_DNA"/>
</dbReference>
<keyword evidence="6 7" id="KW-0472">Membrane</keyword>
<dbReference type="Pfam" id="PF00771">
    <property type="entry name" value="FHIPEP"/>
    <property type="match status" value="1"/>
</dbReference>
<dbReference type="GO" id="GO:0044780">
    <property type="term" value="P:bacterial-type flagellum assembly"/>
    <property type="evidence" value="ECO:0007669"/>
    <property type="project" value="InterPro"/>
</dbReference>
<dbReference type="PRINTS" id="PR00949">
    <property type="entry name" value="TYPE3IMAPROT"/>
</dbReference>
<keyword evidence="7" id="KW-1006">Bacterial flagellum protein export</keyword>
<evidence type="ECO:0000256" key="6">
    <source>
        <dbReference type="ARBA" id="ARBA00023136"/>
    </source>
</evidence>
<feature type="transmembrane region" description="Helical" evidence="7">
    <location>
        <begin position="45"/>
        <end position="63"/>
    </location>
</feature>
<dbReference type="Gene3D" id="3.40.30.60">
    <property type="entry name" value="FHIPEP family, domain 1"/>
    <property type="match status" value="1"/>
</dbReference>
<dbReference type="Gene3D" id="3.40.50.12790">
    <property type="entry name" value="FHIPEP family, domain 4"/>
    <property type="match status" value="1"/>
</dbReference>